<keyword evidence="4" id="KW-1185">Reference proteome</keyword>
<dbReference type="InterPro" id="IPR038717">
    <property type="entry name" value="Tc1-like_DDE_dom"/>
</dbReference>
<dbReference type="EMBL" id="JAEPRB010000434">
    <property type="protein sequence ID" value="KAG2216242.1"/>
    <property type="molecule type" value="Genomic_DNA"/>
</dbReference>
<evidence type="ECO:0000313" key="4">
    <source>
        <dbReference type="Proteomes" id="UP000646827"/>
    </source>
</evidence>
<dbReference type="PANTHER" id="PTHR23022">
    <property type="entry name" value="TRANSPOSABLE ELEMENT-RELATED"/>
    <property type="match status" value="1"/>
</dbReference>
<protein>
    <recommendedName>
        <fullName evidence="5">Transposase</fullName>
    </recommendedName>
</protein>
<dbReference type="Pfam" id="PF13358">
    <property type="entry name" value="DDE_3"/>
    <property type="match status" value="1"/>
</dbReference>
<accession>A0A8H7RS61</accession>
<dbReference type="AlphaFoldDB" id="A0A8H7RS61"/>
<comment type="caution">
    <text evidence="3">The sequence shown here is derived from an EMBL/GenBank/DDBJ whole genome shotgun (WGS) entry which is preliminary data.</text>
</comment>
<dbReference type="OrthoDB" id="2416077at2759"/>
<organism evidence="3 4">
    <name type="scientific">Circinella minor</name>
    <dbReference type="NCBI Taxonomy" id="1195481"/>
    <lineage>
        <taxon>Eukaryota</taxon>
        <taxon>Fungi</taxon>
        <taxon>Fungi incertae sedis</taxon>
        <taxon>Mucoromycota</taxon>
        <taxon>Mucoromycotina</taxon>
        <taxon>Mucoromycetes</taxon>
        <taxon>Mucorales</taxon>
        <taxon>Lichtheimiaceae</taxon>
        <taxon>Circinella</taxon>
    </lineage>
</organism>
<dbReference type="InterPro" id="IPR002492">
    <property type="entry name" value="Transposase_Tc1-like"/>
</dbReference>
<dbReference type="PANTHER" id="PTHR23022:SF135">
    <property type="entry name" value="SI:DKEY-77F5.3"/>
    <property type="match status" value="1"/>
</dbReference>
<dbReference type="Gene3D" id="3.30.420.10">
    <property type="entry name" value="Ribonuclease H-like superfamily/Ribonuclease H"/>
    <property type="match status" value="1"/>
</dbReference>
<feature type="domain" description="Tc1-like transposase DDE" evidence="2">
    <location>
        <begin position="146"/>
        <end position="286"/>
    </location>
</feature>
<reference evidence="3 4" key="1">
    <citation type="submission" date="2020-12" db="EMBL/GenBank/DDBJ databases">
        <title>Metabolic potential, ecology and presence of endohyphal bacteria is reflected in genomic diversity of Mucoromycotina.</title>
        <authorList>
            <person name="Muszewska A."/>
            <person name="Okrasinska A."/>
            <person name="Steczkiewicz K."/>
            <person name="Drgas O."/>
            <person name="Orlowska M."/>
            <person name="Perlinska-Lenart U."/>
            <person name="Aleksandrzak-Piekarczyk T."/>
            <person name="Szatraj K."/>
            <person name="Zielenkiewicz U."/>
            <person name="Pilsyk S."/>
            <person name="Malc E."/>
            <person name="Mieczkowski P."/>
            <person name="Kruszewska J.S."/>
            <person name="Biernat P."/>
            <person name="Pawlowska J."/>
        </authorList>
    </citation>
    <scope>NUCLEOTIDE SEQUENCE [LARGE SCALE GENOMIC DNA]</scope>
    <source>
        <strain evidence="3 4">CBS 142.35</strain>
    </source>
</reference>
<gene>
    <name evidence="3" type="ORF">INT45_001902</name>
</gene>
<dbReference type="Proteomes" id="UP000646827">
    <property type="component" value="Unassembled WGS sequence"/>
</dbReference>
<dbReference type="GO" id="GO:0006313">
    <property type="term" value="P:DNA transposition"/>
    <property type="evidence" value="ECO:0007669"/>
    <property type="project" value="InterPro"/>
</dbReference>
<evidence type="ECO:0008006" key="5">
    <source>
        <dbReference type="Google" id="ProtNLM"/>
    </source>
</evidence>
<dbReference type="Pfam" id="PF01498">
    <property type="entry name" value="HTH_Tnp_Tc3_2"/>
    <property type="match status" value="1"/>
</dbReference>
<dbReference type="GO" id="GO:0015074">
    <property type="term" value="P:DNA integration"/>
    <property type="evidence" value="ECO:0007669"/>
    <property type="project" value="InterPro"/>
</dbReference>
<dbReference type="InterPro" id="IPR036397">
    <property type="entry name" value="RNaseH_sf"/>
</dbReference>
<proteinExistence type="predicted"/>
<dbReference type="GO" id="GO:0003677">
    <property type="term" value="F:DNA binding"/>
    <property type="evidence" value="ECO:0007669"/>
    <property type="project" value="InterPro"/>
</dbReference>
<dbReference type="InterPro" id="IPR052338">
    <property type="entry name" value="Transposase_5"/>
</dbReference>
<evidence type="ECO:0000259" key="1">
    <source>
        <dbReference type="Pfam" id="PF01498"/>
    </source>
</evidence>
<sequence length="336" mass="38772">MAYSNPISNDQLNSVKVLLKGGYSVRYINKKVGVSTGKISKIRNSLGLLPTVAKKGRPAILKSRDINFLTYSVASGVISNAVEATKMLQTDFNINVCAQTTRRVLQKAGFQAKVKPKKPALSNDNIKKRLKWAYKHRHWTVKDWEQVIWSDETRVNRFGSDGNQYTYIKKGARLQKHNINGTRKNCGGRLMVWSCFSAAGVGYLVDVGDKNMCKEDYLSILQDDLMASIEYYNLDPSQVEFMHDNDPKHTAKMVQEWLQKQDFKSPDLNPIENMWALLKRRLYNSYSKPAANLDELFERSSKIWYDITAKECRKYIYTMPRRVEQVIQRKGLWTDY</sequence>
<evidence type="ECO:0000313" key="3">
    <source>
        <dbReference type="EMBL" id="KAG2216242.1"/>
    </source>
</evidence>
<evidence type="ECO:0000259" key="2">
    <source>
        <dbReference type="Pfam" id="PF13358"/>
    </source>
</evidence>
<name>A0A8H7RS61_9FUNG</name>
<feature type="domain" description="Transposase Tc1-like" evidence="1">
    <location>
        <begin position="86"/>
        <end position="138"/>
    </location>
</feature>